<organism evidence="2 3">
    <name type="scientific">Brumimicrobium oceani</name>
    <dbReference type="NCBI Taxonomy" id="2100725"/>
    <lineage>
        <taxon>Bacteria</taxon>
        <taxon>Pseudomonadati</taxon>
        <taxon>Bacteroidota</taxon>
        <taxon>Flavobacteriia</taxon>
        <taxon>Flavobacteriales</taxon>
        <taxon>Crocinitomicaceae</taxon>
        <taxon>Brumimicrobium</taxon>
    </lineage>
</organism>
<gene>
    <name evidence="2" type="ORF">DIT68_03630</name>
</gene>
<dbReference type="OrthoDB" id="1493774at2"/>
<dbReference type="Pfam" id="PF05751">
    <property type="entry name" value="FixH"/>
    <property type="match status" value="1"/>
</dbReference>
<proteinExistence type="predicted"/>
<dbReference type="EMBL" id="QFRJ01000002">
    <property type="protein sequence ID" value="PWH86341.1"/>
    <property type="molecule type" value="Genomic_DNA"/>
</dbReference>
<evidence type="ECO:0000313" key="2">
    <source>
        <dbReference type="EMBL" id="PWH86341.1"/>
    </source>
</evidence>
<name>A0A2U2XF58_9FLAO</name>
<dbReference type="AlphaFoldDB" id="A0A2U2XF58"/>
<protein>
    <recommendedName>
        <fullName evidence="4">Nitrogen fixation protein FixH</fullName>
    </recommendedName>
</protein>
<keyword evidence="3" id="KW-1185">Reference proteome</keyword>
<accession>A0A2U2XF58</accession>
<dbReference type="Proteomes" id="UP000245370">
    <property type="component" value="Unassembled WGS sequence"/>
</dbReference>
<evidence type="ECO:0008006" key="4">
    <source>
        <dbReference type="Google" id="ProtNLM"/>
    </source>
</evidence>
<sequence>MNWGHGITIALIAFISYIVYMGVVLMSKDTQLVTPDYYKDEVQFEREINAQQNAIKNKSDLALELSENGVFIRLNTPDEVELLDINLYRPNAKDGDISIASKGKSMFIDKSELESGKYYVTAEWKAQNESYQMRDTLWIP</sequence>
<keyword evidence="1" id="KW-0472">Membrane</keyword>
<feature type="transmembrane region" description="Helical" evidence="1">
    <location>
        <begin position="6"/>
        <end position="26"/>
    </location>
</feature>
<reference evidence="2 3" key="1">
    <citation type="submission" date="2018-05" db="EMBL/GenBank/DDBJ databases">
        <title>Brumimicrobium oceani sp. nov., isolated from coastal sediment.</title>
        <authorList>
            <person name="Kou Y."/>
        </authorList>
    </citation>
    <scope>NUCLEOTIDE SEQUENCE [LARGE SCALE GENOMIC DNA]</scope>
    <source>
        <strain evidence="2 3">C305</strain>
    </source>
</reference>
<keyword evidence="1" id="KW-1133">Transmembrane helix</keyword>
<reference evidence="2 3" key="2">
    <citation type="submission" date="2018-05" db="EMBL/GenBank/DDBJ databases">
        <authorList>
            <person name="Lanie J.A."/>
            <person name="Ng W.-L."/>
            <person name="Kazmierczak K.M."/>
            <person name="Andrzejewski T.M."/>
            <person name="Davidsen T.M."/>
            <person name="Wayne K.J."/>
            <person name="Tettelin H."/>
            <person name="Glass J.I."/>
            <person name="Rusch D."/>
            <person name="Podicherti R."/>
            <person name="Tsui H.-C.T."/>
            <person name="Winkler M.E."/>
        </authorList>
    </citation>
    <scope>NUCLEOTIDE SEQUENCE [LARGE SCALE GENOMIC DNA]</scope>
    <source>
        <strain evidence="2 3">C305</strain>
    </source>
</reference>
<evidence type="ECO:0000256" key="1">
    <source>
        <dbReference type="SAM" id="Phobius"/>
    </source>
</evidence>
<comment type="caution">
    <text evidence="2">The sequence shown here is derived from an EMBL/GenBank/DDBJ whole genome shotgun (WGS) entry which is preliminary data.</text>
</comment>
<evidence type="ECO:0000313" key="3">
    <source>
        <dbReference type="Proteomes" id="UP000245370"/>
    </source>
</evidence>
<dbReference type="RefSeq" id="WP_109358452.1">
    <property type="nucleotide sequence ID" value="NZ_QFRJ01000002.1"/>
</dbReference>
<dbReference type="InterPro" id="IPR008620">
    <property type="entry name" value="FixH"/>
</dbReference>
<keyword evidence="1" id="KW-0812">Transmembrane</keyword>